<dbReference type="EMBL" id="KK914862">
    <property type="protein sequence ID" value="KDP27233.1"/>
    <property type="molecule type" value="Genomic_DNA"/>
</dbReference>
<sequence length="73" mass="7938">MLESGSMNDLAQAVLCNTLREVFVARACAIARLGRARLCPSKITFIMGVLGKHALRFLWARACCLACRGRASP</sequence>
<dbReference type="AlphaFoldDB" id="A0A067JWT9"/>
<accession>A0A067JWT9</accession>
<organism evidence="1 2">
    <name type="scientific">Jatropha curcas</name>
    <name type="common">Barbados nut</name>
    <dbReference type="NCBI Taxonomy" id="180498"/>
    <lineage>
        <taxon>Eukaryota</taxon>
        <taxon>Viridiplantae</taxon>
        <taxon>Streptophyta</taxon>
        <taxon>Embryophyta</taxon>
        <taxon>Tracheophyta</taxon>
        <taxon>Spermatophyta</taxon>
        <taxon>Magnoliopsida</taxon>
        <taxon>eudicotyledons</taxon>
        <taxon>Gunneridae</taxon>
        <taxon>Pentapetalae</taxon>
        <taxon>rosids</taxon>
        <taxon>fabids</taxon>
        <taxon>Malpighiales</taxon>
        <taxon>Euphorbiaceae</taxon>
        <taxon>Crotonoideae</taxon>
        <taxon>Jatropheae</taxon>
        <taxon>Jatropha</taxon>
    </lineage>
</organism>
<evidence type="ECO:0000313" key="1">
    <source>
        <dbReference type="EMBL" id="KDP27233.1"/>
    </source>
</evidence>
<reference evidence="1 2" key="1">
    <citation type="journal article" date="2014" name="PLoS ONE">
        <title>Global Analysis of Gene Expression Profiles in Physic Nut (Jatropha curcas L.) Seedlings Exposed to Salt Stress.</title>
        <authorList>
            <person name="Zhang L."/>
            <person name="Zhang C."/>
            <person name="Wu P."/>
            <person name="Chen Y."/>
            <person name="Li M."/>
            <person name="Jiang H."/>
            <person name="Wu G."/>
        </authorList>
    </citation>
    <scope>NUCLEOTIDE SEQUENCE [LARGE SCALE GENOMIC DNA]</scope>
    <source>
        <strain evidence="2">cv. GZQX0401</strain>
        <tissue evidence="1">Young leaves</tissue>
    </source>
</reference>
<name>A0A067JWT9_JATCU</name>
<keyword evidence="2" id="KW-1185">Reference proteome</keyword>
<gene>
    <name evidence="1" type="ORF">JCGZ_19932</name>
</gene>
<dbReference type="Proteomes" id="UP000027138">
    <property type="component" value="Unassembled WGS sequence"/>
</dbReference>
<protein>
    <submittedName>
        <fullName evidence="1">Uncharacterized protein</fullName>
    </submittedName>
</protein>
<proteinExistence type="predicted"/>
<evidence type="ECO:0000313" key="2">
    <source>
        <dbReference type="Proteomes" id="UP000027138"/>
    </source>
</evidence>